<evidence type="ECO:0000313" key="3">
    <source>
        <dbReference type="EMBL" id="QEU71380.1"/>
    </source>
</evidence>
<dbReference type="InterPro" id="IPR002477">
    <property type="entry name" value="Peptidoglycan-bd-like"/>
</dbReference>
<dbReference type="Pfam" id="PF01471">
    <property type="entry name" value="PG_binding_1"/>
    <property type="match status" value="1"/>
</dbReference>
<feature type="signal peptide" evidence="1">
    <location>
        <begin position="1"/>
        <end position="31"/>
    </location>
</feature>
<protein>
    <submittedName>
        <fullName evidence="3">Peptidoglycan-binding protein</fullName>
    </submittedName>
</protein>
<keyword evidence="1" id="KW-0732">Signal</keyword>
<dbReference type="AlphaFoldDB" id="A0A5J6F8U8"/>
<evidence type="ECO:0000313" key="4">
    <source>
        <dbReference type="Proteomes" id="UP000326178"/>
    </source>
</evidence>
<dbReference type="KEGG" id="snk:CP967_04915"/>
<accession>A0A5J6F8U8</accession>
<dbReference type="RefSeq" id="WP_150486743.1">
    <property type="nucleotide sequence ID" value="NZ_BMUV01000007.1"/>
</dbReference>
<dbReference type="EMBL" id="CP023702">
    <property type="protein sequence ID" value="QEU71380.1"/>
    <property type="molecule type" value="Genomic_DNA"/>
</dbReference>
<feature type="chain" id="PRO_5038952260" evidence="1">
    <location>
        <begin position="32"/>
        <end position="182"/>
    </location>
</feature>
<name>A0A5J6F8U8_9ACTN</name>
<proteinExistence type="predicted"/>
<evidence type="ECO:0000256" key="1">
    <source>
        <dbReference type="SAM" id="SignalP"/>
    </source>
</evidence>
<dbReference type="SUPFAM" id="SSF47090">
    <property type="entry name" value="PGBD-like"/>
    <property type="match status" value="1"/>
</dbReference>
<evidence type="ECO:0000259" key="2">
    <source>
        <dbReference type="Pfam" id="PF01471"/>
    </source>
</evidence>
<organism evidence="3 4">
    <name type="scientific">Streptomyces nitrosporeus</name>
    <dbReference type="NCBI Taxonomy" id="28894"/>
    <lineage>
        <taxon>Bacteria</taxon>
        <taxon>Bacillati</taxon>
        <taxon>Actinomycetota</taxon>
        <taxon>Actinomycetes</taxon>
        <taxon>Kitasatosporales</taxon>
        <taxon>Streptomycetaceae</taxon>
        <taxon>Streptomyces</taxon>
    </lineage>
</organism>
<dbReference type="InterPro" id="IPR036366">
    <property type="entry name" value="PGBDSf"/>
</dbReference>
<dbReference type="Gene3D" id="1.10.101.10">
    <property type="entry name" value="PGBD-like superfamily/PGBD"/>
    <property type="match status" value="1"/>
</dbReference>
<dbReference type="InterPro" id="IPR036365">
    <property type="entry name" value="PGBD-like_sf"/>
</dbReference>
<dbReference type="OrthoDB" id="5244994at2"/>
<keyword evidence="4" id="KW-1185">Reference proteome</keyword>
<reference evidence="3 4" key="1">
    <citation type="submission" date="2017-09" db="EMBL/GenBank/DDBJ databases">
        <authorList>
            <person name="Lee N."/>
            <person name="Cho B.-K."/>
        </authorList>
    </citation>
    <scope>NUCLEOTIDE SEQUENCE [LARGE SCALE GENOMIC DNA]</scope>
    <source>
        <strain evidence="3 4">ATCC 12769</strain>
    </source>
</reference>
<feature type="domain" description="Peptidoglycan binding-like" evidence="2">
    <location>
        <begin position="78"/>
        <end position="125"/>
    </location>
</feature>
<dbReference type="Proteomes" id="UP000326178">
    <property type="component" value="Chromosome"/>
</dbReference>
<gene>
    <name evidence="3" type="ORF">CP967_04915</name>
</gene>
<sequence>MYSTVSRFRPLRRAAVPFAAATLALGIAATAATPAAASNSYNGRAYVYGTGTMLDDLNDEGAVNTTTNRLSNATCLWQTILWADGYLPRSGADGAFGPQTRAATVAWQRDRGLAADGSAGKLTWGKAGKKISFDGVSGGKRYGGYHGKNWTFMVRRADAGGNWEFASANGGIETAGYNTRTC</sequence>